<dbReference type="GO" id="GO:0003700">
    <property type="term" value="F:DNA-binding transcription factor activity"/>
    <property type="evidence" value="ECO:0007669"/>
    <property type="project" value="TreeGrafter"/>
</dbReference>
<dbReference type="SMART" id="SM00530">
    <property type="entry name" value="HTH_XRE"/>
    <property type="match status" value="1"/>
</dbReference>
<protein>
    <recommendedName>
        <fullName evidence="2">HTH cro/C1-type domain-containing protein</fullName>
    </recommendedName>
</protein>
<dbReference type="SUPFAM" id="SSF47413">
    <property type="entry name" value="lambda repressor-like DNA-binding domains"/>
    <property type="match status" value="1"/>
</dbReference>
<organism evidence="3 4">
    <name type="scientific">Candidatus Solincola sediminis</name>
    <dbReference type="NCBI Taxonomy" id="1797199"/>
    <lineage>
        <taxon>Bacteria</taxon>
        <taxon>Bacillati</taxon>
        <taxon>Actinomycetota</taxon>
        <taxon>Candidatus Geothermincolia</taxon>
        <taxon>Candidatus Geothermincolales</taxon>
        <taxon>Candidatus Geothermincolaceae</taxon>
        <taxon>Candidatus Solincola</taxon>
    </lineage>
</organism>
<evidence type="ECO:0000259" key="2">
    <source>
        <dbReference type="PROSITE" id="PS50943"/>
    </source>
</evidence>
<evidence type="ECO:0000313" key="3">
    <source>
        <dbReference type="EMBL" id="OFW56938.1"/>
    </source>
</evidence>
<dbReference type="GO" id="GO:0003677">
    <property type="term" value="F:DNA binding"/>
    <property type="evidence" value="ECO:0007669"/>
    <property type="project" value="UniProtKB-KW"/>
</dbReference>
<reference evidence="3 4" key="1">
    <citation type="journal article" date="2016" name="Nat. Commun.">
        <title>Thousands of microbial genomes shed light on interconnected biogeochemical processes in an aquifer system.</title>
        <authorList>
            <person name="Anantharaman K."/>
            <person name="Brown C.T."/>
            <person name="Hug L.A."/>
            <person name="Sharon I."/>
            <person name="Castelle C.J."/>
            <person name="Probst A.J."/>
            <person name="Thomas B.C."/>
            <person name="Singh A."/>
            <person name="Wilkins M.J."/>
            <person name="Karaoz U."/>
            <person name="Brodie E.L."/>
            <person name="Williams K.H."/>
            <person name="Hubbard S.S."/>
            <person name="Banfield J.F."/>
        </authorList>
    </citation>
    <scope>NUCLEOTIDE SEQUENCE [LARGE SCALE GENOMIC DNA]</scope>
</reference>
<dbReference type="EMBL" id="MELK01000040">
    <property type="protein sequence ID" value="OFW56938.1"/>
    <property type="molecule type" value="Genomic_DNA"/>
</dbReference>
<comment type="caution">
    <text evidence="3">The sequence shown here is derived from an EMBL/GenBank/DDBJ whole genome shotgun (WGS) entry which is preliminary data.</text>
</comment>
<dbReference type="AlphaFoldDB" id="A0A1F2WJ96"/>
<gene>
    <name evidence="3" type="ORF">A2Y75_07200</name>
</gene>
<dbReference type="PANTHER" id="PTHR46797:SF1">
    <property type="entry name" value="METHYLPHOSPHONATE SYNTHASE"/>
    <property type="match status" value="1"/>
</dbReference>
<feature type="domain" description="HTH cro/C1-type" evidence="2">
    <location>
        <begin position="10"/>
        <end position="64"/>
    </location>
</feature>
<dbReference type="Proteomes" id="UP000177876">
    <property type="component" value="Unassembled WGS sequence"/>
</dbReference>
<keyword evidence="1" id="KW-0238">DNA-binding</keyword>
<dbReference type="Gene3D" id="1.10.260.40">
    <property type="entry name" value="lambda repressor-like DNA-binding domains"/>
    <property type="match status" value="1"/>
</dbReference>
<dbReference type="InterPro" id="IPR010982">
    <property type="entry name" value="Lambda_DNA-bd_dom_sf"/>
</dbReference>
<dbReference type="STRING" id="1797197.A2Y75_07200"/>
<evidence type="ECO:0000313" key="4">
    <source>
        <dbReference type="Proteomes" id="UP000177876"/>
    </source>
</evidence>
<dbReference type="PROSITE" id="PS50943">
    <property type="entry name" value="HTH_CROC1"/>
    <property type="match status" value="1"/>
</dbReference>
<dbReference type="GO" id="GO:0005829">
    <property type="term" value="C:cytosol"/>
    <property type="evidence" value="ECO:0007669"/>
    <property type="project" value="TreeGrafter"/>
</dbReference>
<sequence length="117" mass="13646">MIYEKIGKRIQRARESAGISQGELAAKMGLTQAALSNYELGKRRPSLSKLEDIANSLGKPLSYFLEEPAAVNDQEDERLEKVVAEMIDLWYDISEEERQYLLDFIRWRRDHSKRDRT</sequence>
<proteinExistence type="predicted"/>
<dbReference type="CDD" id="cd00093">
    <property type="entry name" value="HTH_XRE"/>
    <property type="match status" value="1"/>
</dbReference>
<dbReference type="InterPro" id="IPR050807">
    <property type="entry name" value="TransReg_Diox_bact_type"/>
</dbReference>
<dbReference type="InterPro" id="IPR001387">
    <property type="entry name" value="Cro/C1-type_HTH"/>
</dbReference>
<dbReference type="Pfam" id="PF01381">
    <property type="entry name" value="HTH_3"/>
    <property type="match status" value="1"/>
</dbReference>
<evidence type="ECO:0000256" key="1">
    <source>
        <dbReference type="ARBA" id="ARBA00023125"/>
    </source>
</evidence>
<dbReference type="PANTHER" id="PTHR46797">
    <property type="entry name" value="HTH-TYPE TRANSCRIPTIONAL REGULATOR"/>
    <property type="match status" value="1"/>
</dbReference>
<accession>A0A1F2WJ96</accession>
<name>A0A1F2WJ96_9ACTN</name>